<dbReference type="GO" id="GO:0006508">
    <property type="term" value="P:proteolysis"/>
    <property type="evidence" value="ECO:0007669"/>
    <property type="project" value="InterPro"/>
</dbReference>
<protein>
    <submittedName>
        <fullName evidence="2">Peptidase C13</fullName>
    </submittedName>
</protein>
<feature type="signal peptide" evidence="1">
    <location>
        <begin position="1"/>
        <end position="19"/>
    </location>
</feature>
<dbReference type="InterPro" id="IPR001096">
    <property type="entry name" value="Peptidase_C13"/>
</dbReference>
<dbReference type="EMBL" id="NSLI01000003">
    <property type="protein sequence ID" value="PAX08196.1"/>
    <property type="molecule type" value="Genomic_DNA"/>
</dbReference>
<keyword evidence="1" id="KW-0732">Signal</keyword>
<accession>A0A2A2SG13</accession>
<dbReference type="AlphaFoldDB" id="A0A2A2SG13"/>
<proteinExistence type="predicted"/>
<dbReference type="Pfam" id="PF01650">
    <property type="entry name" value="Peptidase_C13"/>
    <property type="match status" value="1"/>
</dbReference>
<feature type="chain" id="PRO_5012991380" evidence="1">
    <location>
        <begin position="20"/>
        <end position="327"/>
    </location>
</feature>
<name>A0A2A2SG13_9SPHN</name>
<gene>
    <name evidence="2" type="ORF">CKY28_11530</name>
</gene>
<comment type="caution">
    <text evidence="2">The sequence shown here is derived from an EMBL/GenBank/DDBJ whole genome shotgun (WGS) entry which is preliminary data.</text>
</comment>
<dbReference type="RefSeq" id="WP_095998438.1">
    <property type="nucleotide sequence ID" value="NZ_NSLI01000003.1"/>
</dbReference>
<reference evidence="3" key="1">
    <citation type="submission" date="2017-09" db="EMBL/GenBank/DDBJ databases">
        <authorList>
            <person name="Feng G."/>
            <person name="Zhu H."/>
        </authorList>
    </citation>
    <scope>NUCLEOTIDE SEQUENCE [LARGE SCALE GENOMIC DNA]</scope>
    <source>
        <strain evidence="3">1PNM-20</strain>
    </source>
</reference>
<dbReference type="Proteomes" id="UP000218151">
    <property type="component" value="Unassembled WGS sequence"/>
</dbReference>
<keyword evidence="3" id="KW-1185">Reference proteome</keyword>
<dbReference type="Gene3D" id="3.40.50.1460">
    <property type="match status" value="1"/>
</dbReference>
<organism evidence="2 3">
    <name type="scientific">Sphingomonas lenta</name>
    <dbReference type="NCBI Taxonomy" id="1141887"/>
    <lineage>
        <taxon>Bacteria</taxon>
        <taxon>Pseudomonadati</taxon>
        <taxon>Pseudomonadota</taxon>
        <taxon>Alphaproteobacteria</taxon>
        <taxon>Sphingomonadales</taxon>
        <taxon>Sphingomonadaceae</taxon>
        <taxon>Sphingomonas</taxon>
    </lineage>
</organism>
<evidence type="ECO:0000313" key="3">
    <source>
        <dbReference type="Proteomes" id="UP000218151"/>
    </source>
</evidence>
<dbReference type="OrthoDB" id="345222at2"/>
<dbReference type="GO" id="GO:0008233">
    <property type="term" value="F:peptidase activity"/>
    <property type="evidence" value="ECO:0007669"/>
    <property type="project" value="InterPro"/>
</dbReference>
<sequence length="327" mass="35358">MNRFLKPLVALLAFTPAAAAQQQPYQPPQHNQPAPLIGTASQQEVARLAELGVQIERDRTARDMLAEHRRLATALANLQPQRRGKVDAYVVSVALDSDPVFGREAREAGRVLARRYKADGRTIVLAGTDGSRPSDLPMGSPQTLAAALARVAELMDAREDVLVLYTTSHGAPLGLVYNDGDQGFGAIAPAKLWRTLRELGIENRLLFISACYSGQFVPMMMADRTAIVTASAADKTSFGCQADNDWTFFGDAVINQALRKPQPLGRAVDEARGLIARWEREGRLDASDPQVSIGRGAGRWLAALERDLPPASATVGRSPATVLRASR</sequence>
<evidence type="ECO:0000313" key="2">
    <source>
        <dbReference type="EMBL" id="PAX08196.1"/>
    </source>
</evidence>
<evidence type="ECO:0000256" key="1">
    <source>
        <dbReference type="SAM" id="SignalP"/>
    </source>
</evidence>